<protein>
    <recommendedName>
        <fullName evidence="4">Tyr recombinase domain-containing protein</fullName>
    </recommendedName>
</protein>
<dbReference type="GO" id="GO:0003677">
    <property type="term" value="F:DNA binding"/>
    <property type="evidence" value="ECO:0007669"/>
    <property type="project" value="InterPro"/>
</dbReference>
<dbReference type="GO" id="GO:0006310">
    <property type="term" value="P:DNA recombination"/>
    <property type="evidence" value="ECO:0007669"/>
    <property type="project" value="UniProtKB-KW"/>
</dbReference>
<reference evidence="2" key="1">
    <citation type="journal article" date="2023" name="Mol. Biol. Evol.">
        <title>Third-Generation Sequencing Reveals the Adaptive Role of the Epigenome in Three Deep-Sea Polychaetes.</title>
        <authorList>
            <person name="Perez M."/>
            <person name="Aroh O."/>
            <person name="Sun Y."/>
            <person name="Lan Y."/>
            <person name="Juniper S.K."/>
            <person name="Young C.R."/>
            <person name="Angers B."/>
            <person name="Qian P.Y."/>
        </authorList>
    </citation>
    <scope>NUCLEOTIDE SEQUENCE</scope>
    <source>
        <strain evidence="2">R07B-5</strain>
    </source>
</reference>
<evidence type="ECO:0000313" key="3">
    <source>
        <dbReference type="Proteomes" id="UP001209878"/>
    </source>
</evidence>
<evidence type="ECO:0000256" key="1">
    <source>
        <dbReference type="ARBA" id="ARBA00023172"/>
    </source>
</evidence>
<dbReference type="PANTHER" id="PTHR34605:SF3">
    <property type="entry name" value="P CELL-TYPE AGGLUTINATION PROTEIN MAP4-LIKE-RELATED"/>
    <property type="match status" value="1"/>
</dbReference>
<accession>A0AAD9KIQ1</accession>
<dbReference type="InterPro" id="IPR011010">
    <property type="entry name" value="DNA_brk_join_enz"/>
</dbReference>
<proteinExistence type="predicted"/>
<keyword evidence="1" id="KW-0233">DNA recombination</keyword>
<dbReference type="AlphaFoldDB" id="A0AAD9KIQ1"/>
<dbReference type="EMBL" id="JAODUO010001058">
    <property type="protein sequence ID" value="KAK2171495.1"/>
    <property type="molecule type" value="Genomic_DNA"/>
</dbReference>
<gene>
    <name evidence="2" type="ORF">NP493_1057g00037</name>
</gene>
<dbReference type="GO" id="GO:0015074">
    <property type="term" value="P:DNA integration"/>
    <property type="evidence" value="ECO:0007669"/>
    <property type="project" value="InterPro"/>
</dbReference>
<dbReference type="InterPro" id="IPR013762">
    <property type="entry name" value="Integrase-like_cat_sf"/>
</dbReference>
<dbReference type="SUPFAM" id="SSF56349">
    <property type="entry name" value="DNA breaking-rejoining enzymes"/>
    <property type="match status" value="1"/>
</dbReference>
<organism evidence="2 3">
    <name type="scientific">Ridgeia piscesae</name>
    <name type="common">Tubeworm</name>
    <dbReference type="NCBI Taxonomy" id="27915"/>
    <lineage>
        <taxon>Eukaryota</taxon>
        <taxon>Metazoa</taxon>
        <taxon>Spiralia</taxon>
        <taxon>Lophotrochozoa</taxon>
        <taxon>Annelida</taxon>
        <taxon>Polychaeta</taxon>
        <taxon>Sedentaria</taxon>
        <taxon>Canalipalpata</taxon>
        <taxon>Sabellida</taxon>
        <taxon>Siboglinidae</taxon>
        <taxon>Ridgeia</taxon>
    </lineage>
</organism>
<evidence type="ECO:0008006" key="4">
    <source>
        <dbReference type="Google" id="ProtNLM"/>
    </source>
</evidence>
<sequence length="65" mass="7338">MLRREFDVALKQLLIFCGYQTSAFKGHSFRIGAATAAALWGESDAQIRAAGRWTSDAFRRYIRIA</sequence>
<dbReference type="Proteomes" id="UP001209878">
    <property type="component" value="Unassembled WGS sequence"/>
</dbReference>
<comment type="caution">
    <text evidence="2">The sequence shown here is derived from an EMBL/GenBank/DDBJ whole genome shotgun (WGS) entry which is preliminary data.</text>
</comment>
<evidence type="ECO:0000313" key="2">
    <source>
        <dbReference type="EMBL" id="KAK2171495.1"/>
    </source>
</evidence>
<dbReference type="Gene3D" id="1.10.443.10">
    <property type="entry name" value="Intergrase catalytic core"/>
    <property type="match status" value="1"/>
</dbReference>
<dbReference type="InterPro" id="IPR052925">
    <property type="entry name" value="Phage_Integrase-like_Recomb"/>
</dbReference>
<name>A0AAD9KIQ1_RIDPI</name>
<dbReference type="PANTHER" id="PTHR34605">
    <property type="entry name" value="PHAGE_INTEGRASE DOMAIN-CONTAINING PROTEIN"/>
    <property type="match status" value="1"/>
</dbReference>
<keyword evidence="3" id="KW-1185">Reference proteome</keyword>